<evidence type="ECO:0000313" key="1">
    <source>
        <dbReference type="EMBL" id="EQD34009.1"/>
    </source>
</evidence>
<reference evidence="1" key="2">
    <citation type="journal article" date="2014" name="ISME J.">
        <title>Microbial stratification in low pH oxic and suboxic macroscopic growths along an acid mine drainage.</title>
        <authorList>
            <person name="Mendez-Garcia C."/>
            <person name="Mesa V."/>
            <person name="Sprenger R.R."/>
            <person name="Richter M."/>
            <person name="Diez M.S."/>
            <person name="Solano J."/>
            <person name="Bargiela R."/>
            <person name="Golyshina O.V."/>
            <person name="Manteca A."/>
            <person name="Ramos J.L."/>
            <person name="Gallego J.R."/>
            <person name="Llorente I."/>
            <person name="Martins Dos Santos V.A."/>
            <person name="Jensen O.N."/>
            <person name="Pelaez A.I."/>
            <person name="Sanchez J."/>
            <person name="Ferrer M."/>
        </authorList>
    </citation>
    <scope>NUCLEOTIDE SEQUENCE</scope>
</reference>
<comment type="caution">
    <text evidence="1">The sequence shown here is derived from an EMBL/GenBank/DDBJ whole genome shotgun (WGS) entry which is preliminary data.</text>
</comment>
<protein>
    <submittedName>
        <fullName evidence="1">Rhodopirellula transposase family protein</fullName>
    </submittedName>
</protein>
<feature type="non-terminal residue" evidence="1">
    <location>
        <position position="1"/>
    </location>
</feature>
<dbReference type="EMBL" id="AUZX01013948">
    <property type="protein sequence ID" value="EQD34009.1"/>
    <property type="molecule type" value="Genomic_DNA"/>
</dbReference>
<name>T0ZZ33_9ZZZZ</name>
<reference evidence="1" key="1">
    <citation type="submission" date="2013-08" db="EMBL/GenBank/DDBJ databases">
        <authorList>
            <person name="Mendez C."/>
            <person name="Richter M."/>
            <person name="Ferrer M."/>
            <person name="Sanchez J."/>
        </authorList>
    </citation>
    <scope>NUCLEOTIDE SEQUENCE</scope>
</reference>
<sequence length="132" mass="15585">NGSTKRGWKYHLYELSEELGRRVSVCHYPPGTSKWNRIEHRMFSYISLNWQGIPLETYETVVTLIMGTKTGLKAKARLDRKEYPLKEKITDEQMAEIPIVYDEVNPEWNYTIYPSKEAMEKALASRKRKDQK</sequence>
<proteinExistence type="predicted"/>
<accession>T0ZZ33</accession>
<dbReference type="Pfam" id="PF07592">
    <property type="entry name" value="DDE_Tnp_ISAZ013"/>
    <property type="match status" value="1"/>
</dbReference>
<organism evidence="1">
    <name type="scientific">mine drainage metagenome</name>
    <dbReference type="NCBI Taxonomy" id="410659"/>
    <lineage>
        <taxon>unclassified sequences</taxon>
        <taxon>metagenomes</taxon>
        <taxon>ecological metagenomes</taxon>
    </lineage>
</organism>
<gene>
    <name evidence="1" type="ORF">B1A_18907</name>
</gene>
<dbReference type="InterPro" id="IPR011518">
    <property type="entry name" value="Transposase_36"/>
</dbReference>
<dbReference type="AlphaFoldDB" id="T0ZZ33"/>